<dbReference type="Proteomes" id="UP000030300">
    <property type="component" value="Chromosome"/>
</dbReference>
<reference evidence="2 3" key="1">
    <citation type="journal article" date="2015" name="Genome Announc.">
        <title>Complete Genome Sequence of Steroid-Transforming Nocardioides simplex VKM Ac-2033D.</title>
        <authorList>
            <person name="Shtratnikova V.Y."/>
            <person name="Schelkunov M.I."/>
            <person name="Pekov Y.A."/>
            <person name="Fokina V.V."/>
            <person name="Logacheva M.D."/>
            <person name="Sokolov S.L."/>
            <person name="Bragin E.Y."/>
            <person name="Ashapkin V.V."/>
            <person name="Donova M.V."/>
        </authorList>
    </citation>
    <scope>NUCLEOTIDE SEQUENCE [LARGE SCALE GENOMIC DNA]</scope>
    <source>
        <strain evidence="2 3">VKM Ac-2033D</strain>
    </source>
</reference>
<dbReference type="AlphaFoldDB" id="A0A0A1DPZ4"/>
<dbReference type="HOGENOM" id="CLU_1883602_0_0_11"/>
<dbReference type="KEGG" id="psim:KR76_21385"/>
<feature type="region of interest" description="Disordered" evidence="1">
    <location>
        <begin position="112"/>
        <end position="135"/>
    </location>
</feature>
<dbReference type="EMBL" id="CP009896">
    <property type="protein sequence ID" value="AIY18687.1"/>
    <property type="molecule type" value="Genomic_DNA"/>
</dbReference>
<keyword evidence="3" id="KW-1185">Reference proteome</keyword>
<accession>A0A0A1DPZ4</accession>
<proteinExistence type="predicted"/>
<dbReference type="eggNOG" id="COG1403">
    <property type="taxonomic scope" value="Bacteria"/>
</dbReference>
<protein>
    <submittedName>
        <fullName evidence="2">Uncharacterized protein</fullName>
    </submittedName>
</protein>
<evidence type="ECO:0000313" key="2">
    <source>
        <dbReference type="EMBL" id="AIY18687.1"/>
    </source>
</evidence>
<evidence type="ECO:0000256" key="1">
    <source>
        <dbReference type="SAM" id="MobiDB-lite"/>
    </source>
</evidence>
<name>A0A0A1DPZ4_NOCSI</name>
<dbReference type="OrthoDB" id="3778721at2"/>
<dbReference type="RefSeq" id="WP_038681167.1">
    <property type="nucleotide sequence ID" value="NZ_BJMC01000011.1"/>
</dbReference>
<gene>
    <name evidence="2" type="ORF">KR76_21385</name>
</gene>
<sequence>MGWAQLERLIAEAIIRFDPERAEAERAAATDGRFVEIDDPDGNGLVRLDAVLDAADGRDLDDALSRRATLLGKLGNKNSLDVRRSQALGDLARNDLTLDLEGSPGRKAVLNLHITDTNPHRRQPSRTLGPEPGQQ</sequence>
<dbReference type="GeneID" id="96611341"/>
<evidence type="ECO:0000313" key="3">
    <source>
        <dbReference type="Proteomes" id="UP000030300"/>
    </source>
</evidence>
<organism evidence="2 3">
    <name type="scientific">Nocardioides simplex</name>
    <name type="common">Arthrobacter simplex</name>
    <dbReference type="NCBI Taxonomy" id="2045"/>
    <lineage>
        <taxon>Bacteria</taxon>
        <taxon>Bacillati</taxon>
        <taxon>Actinomycetota</taxon>
        <taxon>Actinomycetes</taxon>
        <taxon>Propionibacteriales</taxon>
        <taxon>Nocardioidaceae</taxon>
        <taxon>Pimelobacter</taxon>
    </lineage>
</organism>